<feature type="compositionally biased region" description="Basic and acidic residues" evidence="1">
    <location>
        <begin position="277"/>
        <end position="287"/>
    </location>
</feature>
<evidence type="ECO:0000256" key="2">
    <source>
        <dbReference type="SAM" id="Phobius"/>
    </source>
</evidence>
<keyword evidence="2" id="KW-0472">Membrane</keyword>
<name>A0A4T0B8X9_AURPU</name>
<feature type="transmembrane region" description="Helical" evidence="2">
    <location>
        <begin position="114"/>
        <end position="137"/>
    </location>
</feature>
<keyword evidence="2" id="KW-0812">Transmembrane</keyword>
<feature type="transmembrane region" description="Helical" evidence="2">
    <location>
        <begin position="52"/>
        <end position="73"/>
    </location>
</feature>
<reference evidence="3 4" key="1">
    <citation type="submission" date="2018-10" db="EMBL/GenBank/DDBJ databases">
        <title>Fifty Aureobasidium pullulans genomes reveal a recombining polyextremotolerant generalist.</title>
        <authorList>
            <person name="Gostincar C."/>
            <person name="Turk M."/>
            <person name="Zajc J."/>
            <person name="Gunde-Cimerman N."/>
        </authorList>
    </citation>
    <scope>NUCLEOTIDE SEQUENCE [LARGE SCALE GENOMIC DNA]</scope>
    <source>
        <strain evidence="3 4">EXF-1645</strain>
    </source>
</reference>
<gene>
    <name evidence="3" type="ORF">D6C78_10907</name>
</gene>
<dbReference type="Proteomes" id="UP000308724">
    <property type="component" value="Unassembled WGS sequence"/>
</dbReference>
<feature type="transmembrane region" description="Helical" evidence="2">
    <location>
        <begin position="20"/>
        <end position="40"/>
    </location>
</feature>
<feature type="transmembrane region" description="Helical" evidence="2">
    <location>
        <begin position="85"/>
        <end position="108"/>
    </location>
</feature>
<feature type="region of interest" description="Disordered" evidence="1">
    <location>
        <begin position="249"/>
        <end position="287"/>
    </location>
</feature>
<evidence type="ECO:0000256" key="1">
    <source>
        <dbReference type="SAM" id="MobiDB-lite"/>
    </source>
</evidence>
<proteinExistence type="predicted"/>
<evidence type="ECO:0000313" key="3">
    <source>
        <dbReference type="EMBL" id="TIA28094.1"/>
    </source>
</evidence>
<dbReference type="AlphaFoldDB" id="A0A4T0B8X9"/>
<protein>
    <submittedName>
        <fullName evidence="3">Uncharacterized protein</fullName>
    </submittedName>
</protein>
<comment type="caution">
    <text evidence="3">The sequence shown here is derived from an EMBL/GenBank/DDBJ whole genome shotgun (WGS) entry which is preliminary data.</text>
</comment>
<evidence type="ECO:0000313" key="4">
    <source>
        <dbReference type="Proteomes" id="UP000308724"/>
    </source>
</evidence>
<organism evidence="3 4">
    <name type="scientific">Aureobasidium pullulans</name>
    <name type="common">Black yeast</name>
    <name type="synonym">Pullularia pullulans</name>
    <dbReference type="NCBI Taxonomy" id="5580"/>
    <lineage>
        <taxon>Eukaryota</taxon>
        <taxon>Fungi</taxon>
        <taxon>Dikarya</taxon>
        <taxon>Ascomycota</taxon>
        <taxon>Pezizomycotina</taxon>
        <taxon>Dothideomycetes</taxon>
        <taxon>Dothideomycetidae</taxon>
        <taxon>Dothideales</taxon>
        <taxon>Saccotheciaceae</taxon>
        <taxon>Aureobasidium</taxon>
    </lineage>
</organism>
<keyword evidence="2" id="KW-1133">Transmembrane helix</keyword>
<dbReference type="EMBL" id="QZBZ01000671">
    <property type="protein sequence ID" value="TIA28094.1"/>
    <property type="molecule type" value="Genomic_DNA"/>
</dbReference>
<accession>A0A4T0B8X9</accession>
<sequence>MRYTTLNSNGTEGVRWYWRMIAICASCLILGGFLVVPSTFDTQAQLRVSTTILGGFGVGLLTLGFSLAALACFCSRSWAFSAEHVFVPCIFACLVGFLNVPYCFIVSTRFRWNALAMSTTIGAAVTAFLFTALYFFARRRLAPSRINQVGHSDNIDLLRRHSNASATGSYHTQSYFANHFANMYPAARTAPPTTAITPPDERPNDNELQRRHMSDLLHKPEPHISPATSPFNRIEFDVDETESPINGYYAPGANNLSTRSLDDPSWRSRNGSWVTNDSRRNSSRDERRREIEMVEDIDTDDEHVDYPDHPGFPTEGLKHVIQVPVSPVDLPAPTDFKTIEALENLAGPTDELPRYEDIPHDVPPPSWELSEIREDGRHSEVIDKAIELWQSYITMVRVHMARLEKLYWRITVAGSLAYIKVDFAEELIKSCMMDAEDSITRIKFLDETLSDLKRQSEEEWFMQSPMERDCLQQKIDAIVRELQDYLEQFDLSFFMDYDLDWDRRLECLEQDIADHIDVENSEKFLNESRNWRSCNPLDTDTEIVEKFLNESRSLRYCTPPNADVEISERFLEQSRDLRSCWCTCVREHSKGCII</sequence>